<sequence>MHVEHLPFIVTKNPNSYPPQYVDPGNDAHSAFDLFKDLLDEPVILDELKPYTADFLLNHSPWLNGLDRLSIINASLSLFEEWVDSIVLYVVQKIRKWDVHKFSIYNITCGVFPTRKDMFLAAAIRYCGENSIVFLGERPVHPLLIKYLSGPFHAGELLLDRRLALAASSQDYNLL</sequence>
<dbReference type="EMBL" id="JAYKXP010000228">
    <property type="protein sequence ID" value="KAK7018108.1"/>
    <property type="molecule type" value="Genomic_DNA"/>
</dbReference>
<dbReference type="AlphaFoldDB" id="A0AAW0AXM7"/>
<organism evidence="1 2">
    <name type="scientific">Paramarasmius palmivorus</name>
    <dbReference type="NCBI Taxonomy" id="297713"/>
    <lineage>
        <taxon>Eukaryota</taxon>
        <taxon>Fungi</taxon>
        <taxon>Dikarya</taxon>
        <taxon>Basidiomycota</taxon>
        <taxon>Agaricomycotina</taxon>
        <taxon>Agaricomycetes</taxon>
        <taxon>Agaricomycetidae</taxon>
        <taxon>Agaricales</taxon>
        <taxon>Marasmiineae</taxon>
        <taxon>Marasmiaceae</taxon>
        <taxon>Paramarasmius</taxon>
    </lineage>
</organism>
<name>A0AAW0AXM7_9AGAR</name>
<evidence type="ECO:0000313" key="1">
    <source>
        <dbReference type="EMBL" id="KAK7018108.1"/>
    </source>
</evidence>
<dbReference type="Proteomes" id="UP001383192">
    <property type="component" value="Unassembled WGS sequence"/>
</dbReference>
<protein>
    <submittedName>
        <fullName evidence="1">Uncharacterized protein</fullName>
    </submittedName>
</protein>
<reference evidence="1 2" key="1">
    <citation type="submission" date="2024-01" db="EMBL/GenBank/DDBJ databases">
        <title>A draft genome for a cacao thread blight-causing isolate of Paramarasmius palmivorus.</title>
        <authorList>
            <person name="Baruah I.K."/>
            <person name="Bukari Y."/>
            <person name="Amoako-Attah I."/>
            <person name="Meinhardt L.W."/>
            <person name="Bailey B.A."/>
            <person name="Cohen S.P."/>
        </authorList>
    </citation>
    <scope>NUCLEOTIDE SEQUENCE [LARGE SCALE GENOMIC DNA]</scope>
    <source>
        <strain evidence="1 2">GH-12</strain>
    </source>
</reference>
<accession>A0AAW0AXM7</accession>
<evidence type="ECO:0000313" key="2">
    <source>
        <dbReference type="Proteomes" id="UP001383192"/>
    </source>
</evidence>
<gene>
    <name evidence="1" type="ORF">VNI00_018367</name>
</gene>
<keyword evidence="2" id="KW-1185">Reference proteome</keyword>
<comment type="caution">
    <text evidence="1">The sequence shown here is derived from an EMBL/GenBank/DDBJ whole genome shotgun (WGS) entry which is preliminary data.</text>
</comment>
<proteinExistence type="predicted"/>